<dbReference type="SMART" id="SM00304">
    <property type="entry name" value="HAMP"/>
    <property type="match status" value="1"/>
</dbReference>
<feature type="transmembrane region" description="Helical" evidence="7">
    <location>
        <begin position="6"/>
        <end position="25"/>
    </location>
</feature>
<dbReference type="SMART" id="SM01049">
    <property type="entry name" value="Cache_2"/>
    <property type="match status" value="1"/>
</dbReference>
<feature type="compositionally biased region" description="Basic and acidic residues" evidence="6">
    <location>
        <begin position="332"/>
        <end position="346"/>
    </location>
</feature>
<dbReference type="RefSeq" id="WP_143338715.1">
    <property type="nucleotide sequence ID" value="NZ_FMYU01000009.1"/>
</dbReference>
<dbReference type="EMBL" id="FMYU01000009">
    <property type="protein sequence ID" value="SDC77823.1"/>
    <property type="molecule type" value="Genomic_DNA"/>
</dbReference>
<evidence type="ECO:0000256" key="3">
    <source>
        <dbReference type="ARBA" id="ARBA00022692"/>
    </source>
</evidence>
<dbReference type="PANTHER" id="PTHR32089:SF112">
    <property type="entry name" value="LYSOZYME-LIKE PROTEIN-RELATED"/>
    <property type="match status" value="1"/>
</dbReference>
<keyword evidence="4 7" id="KW-1133">Transmembrane helix</keyword>
<protein>
    <submittedName>
        <fullName evidence="9">Methyl-accepting chemotaxis protein (MCP) signalling domain-containing protein</fullName>
    </submittedName>
</protein>
<evidence type="ECO:0000256" key="2">
    <source>
        <dbReference type="ARBA" id="ARBA00022475"/>
    </source>
</evidence>
<feature type="non-terminal residue" evidence="9">
    <location>
        <position position="346"/>
    </location>
</feature>
<dbReference type="Gene3D" id="1.10.287.950">
    <property type="entry name" value="Methyl-accepting chemotaxis protein"/>
    <property type="match status" value="1"/>
</dbReference>
<dbReference type="SUPFAM" id="SSF58104">
    <property type="entry name" value="Methyl-accepting chemotaxis protein (MCP) signaling domain"/>
    <property type="match status" value="1"/>
</dbReference>
<dbReference type="OrthoDB" id="9816383at2"/>
<dbReference type="InterPro" id="IPR003660">
    <property type="entry name" value="HAMP_dom"/>
</dbReference>
<dbReference type="Proteomes" id="UP000199411">
    <property type="component" value="Unassembled WGS sequence"/>
</dbReference>
<keyword evidence="3 7" id="KW-0812">Transmembrane</keyword>
<accession>A0A1G6PCE2</accession>
<evidence type="ECO:0000256" key="5">
    <source>
        <dbReference type="ARBA" id="ARBA00023136"/>
    </source>
</evidence>
<evidence type="ECO:0000256" key="6">
    <source>
        <dbReference type="SAM" id="MobiDB-lite"/>
    </source>
</evidence>
<dbReference type="Pfam" id="PF17200">
    <property type="entry name" value="sCache_2"/>
    <property type="match status" value="1"/>
</dbReference>
<dbReference type="CDD" id="cd06225">
    <property type="entry name" value="HAMP"/>
    <property type="match status" value="1"/>
</dbReference>
<reference evidence="10" key="1">
    <citation type="submission" date="2016-10" db="EMBL/GenBank/DDBJ databases">
        <authorList>
            <person name="Varghese N."/>
            <person name="Submissions S."/>
        </authorList>
    </citation>
    <scope>NUCLEOTIDE SEQUENCE [LARGE SCALE GENOMIC DNA]</scope>
    <source>
        <strain evidence="10">DSM 8415</strain>
    </source>
</reference>
<organism evidence="9 10">
    <name type="scientific">Desulfurella multipotens</name>
    <dbReference type="NCBI Taxonomy" id="79269"/>
    <lineage>
        <taxon>Bacteria</taxon>
        <taxon>Pseudomonadati</taxon>
        <taxon>Campylobacterota</taxon>
        <taxon>Desulfurellia</taxon>
        <taxon>Desulfurellales</taxon>
        <taxon>Desulfurellaceae</taxon>
        <taxon>Desulfurella</taxon>
    </lineage>
</organism>
<dbReference type="AlphaFoldDB" id="A0A1G6PCE2"/>
<evidence type="ECO:0000256" key="7">
    <source>
        <dbReference type="SAM" id="Phobius"/>
    </source>
</evidence>
<keyword evidence="10" id="KW-1185">Reference proteome</keyword>
<evidence type="ECO:0000259" key="8">
    <source>
        <dbReference type="PROSITE" id="PS50885"/>
    </source>
</evidence>
<dbReference type="Pfam" id="PF00672">
    <property type="entry name" value="HAMP"/>
    <property type="match status" value="1"/>
</dbReference>
<evidence type="ECO:0000256" key="4">
    <source>
        <dbReference type="ARBA" id="ARBA00022989"/>
    </source>
</evidence>
<dbReference type="PROSITE" id="PS50885">
    <property type="entry name" value="HAMP"/>
    <property type="match status" value="1"/>
</dbReference>
<evidence type="ECO:0000256" key="1">
    <source>
        <dbReference type="ARBA" id="ARBA00004651"/>
    </source>
</evidence>
<name>A0A1G6PCE2_9BACT</name>
<comment type="subcellular location">
    <subcellularLocation>
        <location evidence="1">Cell membrane</location>
        <topology evidence="1">Multi-pass membrane protein</topology>
    </subcellularLocation>
</comment>
<proteinExistence type="predicted"/>
<evidence type="ECO:0000313" key="9">
    <source>
        <dbReference type="EMBL" id="SDC77823.1"/>
    </source>
</evidence>
<feature type="region of interest" description="Disordered" evidence="6">
    <location>
        <begin position="309"/>
        <end position="346"/>
    </location>
</feature>
<feature type="transmembrane region" description="Helical" evidence="7">
    <location>
        <begin position="198"/>
        <end position="223"/>
    </location>
</feature>
<feature type="domain" description="HAMP" evidence="8">
    <location>
        <begin position="224"/>
        <end position="278"/>
    </location>
</feature>
<sequence>MVLYGVLSVLIFVGLFGVYAIYWNLNLEKQEINSTKELIISYNKKNLVSIIDSVSSMIQRPYERYKNGELSFDDAKAVALDWIKKVKYGNNNYIFVVDRDGILLADRADPSLEGKNVLDFKDANGKYIFKEIISTALKQGSGYVEYNFKNPSTNKIDRKVTYVRYDKDFGFILGTGFYLSGLNKDIEQQRNIIIKNMISSLIVSSIIVIFIIAAVALIGMLLAKKLIKPLSHINSLVSTLAKGGGDLTIVLPKDSNDEFGELTDNLNKFISTLKDIVGQIVSKAKEVQSSVNSLATSAAQISASSEQVSSNTKEISHATEDTANALSGIARSTEDIRVSSDEAKEI</sequence>
<dbReference type="Gene3D" id="3.30.450.20">
    <property type="entry name" value="PAS domain"/>
    <property type="match status" value="1"/>
</dbReference>
<dbReference type="PANTHER" id="PTHR32089">
    <property type="entry name" value="METHYL-ACCEPTING CHEMOTAXIS PROTEIN MCPB"/>
    <property type="match status" value="1"/>
</dbReference>
<evidence type="ECO:0000313" key="10">
    <source>
        <dbReference type="Proteomes" id="UP000199411"/>
    </source>
</evidence>
<dbReference type="InterPro" id="IPR033480">
    <property type="entry name" value="sCache_2"/>
</dbReference>
<dbReference type="GO" id="GO:0007165">
    <property type="term" value="P:signal transduction"/>
    <property type="evidence" value="ECO:0007669"/>
    <property type="project" value="InterPro"/>
</dbReference>
<dbReference type="GO" id="GO:0005886">
    <property type="term" value="C:plasma membrane"/>
    <property type="evidence" value="ECO:0007669"/>
    <property type="project" value="UniProtKB-SubCell"/>
</dbReference>
<gene>
    <name evidence="9" type="ORF">SAMN05660835_01335</name>
</gene>
<keyword evidence="2" id="KW-1003">Cell membrane</keyword>
<keyword evidence="5 7" id="KW-0472">Membrane</keyword>